<comment type="subcellular location">
    <subcellularLocation>
        <location evidence="1">Membrane</location>
        <topology evidence="1">Multi-pass membrane protein</topology>
    </subcellularLocation>
</comment>
<dbReference type="AlphaFoldDB" id="M7TBU8"/>
<dbReference type="OMA" id="RANRAFW"/>
<evidence type="ECO:0000256" key="3">
    <source>
        <dbReference type="ARBA" id="ARBA00022989"/>
    </source>
</evidence>
<dbReference type="Gene3D" id="1.20.58.340">
    <property type="entry name" value="Magnesium transport protein CorA, transmembrane region"/>
    <property type="match status" value="1"/>
</dbReference>
<accession>M7TBU8</accession>
<dbReference type="SUPFAM" id="SSF144083">
    <property type="entry name" value="Magnesium transport protein CorA, transmembrane region"/>
    <property type="match status" value="1"/>
</dbReference>
<reference evidence="7" key="1">
    <citation type="journal article" date="2013" name="Genome Announc.">
        <title>Draft genome sequence of the grapevine dieback fungus Eutypa lata UCR-EL1.</title>
        <authorList>
            <person name="Blanco-Ulate B."/>
            <person name="Rolshausen P.E."/>
            <person name="Cantu D."/>
        </authorList>
    </citation>
    <scope>NUCLEOTIDE SEQUENCE [LARGE SCALE GENOMIC DNA]</scope>
    <source>
        <strain evidence="7">UCR-EL1</strain>
    </source>
</reference>
<evidence type="ECO:0000256" key="2">
    <source>
        <dbReference type="ARBA" id="ARBA00022692"/>
    </source>
</evidence>
<dbReference type="STRING" id="1287681.M7TBU8"/>
<keyword evidence="4 5" id="KW-0472">Membrane</keyword>
<sequence>MDKFLFAQELDLCQVIPETTHYLQILNYSSVFEPPKLAKGVSLASGTRLVVHQLANDPNTFSPRVISIPKDKYRGLVREWHLPARAVETSAVVGPFFWYDFEEHDDDKHMHIIFRKSDVKWGANSRGWEMTLSYSFKTGITSGYVKGTKSADIENLVYQVQQCASSVGHPLLLPVLILCRELSLDNDEAQRNSRQKVRELEEMLLNRYRDSPGTRNVHDKELALENIISQLHDHQCKVLWKRPQTWQKVVSRMMRANRAFWDGLAAVQQQDLVIEKVHQTMLSRLNFLDVKLAGLESHAQVTLERMNLLRELERLLAGAIRRDSISMKTLAFLGATFLPGTFLSSIFSMSFFDFKQGTVSSQLWIYFVIMVPLTGMVLGGWWKYNQVSFKRVERDRADTEAQVDYVEDFVRQKIRRRTTNLTAPGIGTT</sequence>
<dbReference type="eggNOG" id="ENOG502SS3N">
    <property type="taxonomic scope" value="Eukaryota"/>
</dbReference>
<protein>
    <submittedName>
        <fullName evidence="6">Uncharacterized protein</fullName>
    </submittedName>
</protein>
<keyword evidence="7" id="KW-1185">Reference proteome</keyword>
<name>M7TBU8_EUTLA</name>
<evidence type="ECO:0000313" key="7">
    <source>
        <dbReference type="Proteomes" id="UP000012174"/>
    </source>
</evidence>
<gene>
    <name evidence="6" type="ORF">UCREL1_5631</name>
</gene>
<dbReference type="HOGENOM" id="CLU_042086_0_0_1"/>
<keyword evidence="3 5" id="KW-1133">Transmembrane helix</keyword>
<evidence type="ECO:0000256" key="4">
    <source>
        <dbReference type="ARBA" id="ARBA00023136"/>
    </source>
</evidence>
<feature type="transmembrane region" description="Helical" evidence="5">
    <location>
        <begin position="364"/>
        <end position="384"/>
    </location>
</feature>
<evidence type="ECO:0000256" key="1">
    <source>
        <dbReference type="ARBA" id="ARBA00004141"/>
    </source>
</evidence>
<dbReference type="Proteomes" id="UP000012174">
    <property type="component" value="Unassembled WGS sequence"/>
</dbReference>
<evidence type="ECO:0000256" key="5">
    <source>
        <dbReference type="SAM" id="Phobius"/>
    </source>
</evidence>
<keyword evidence="2 5" id="KW-0812">Transmembrane</keyword>
<dbReference type="KEGG" id="ela:UCREL1_5631"/>
<dbReference type="GO" id="GO:0016020">
    <property type="term" value="C:membrane"/>
    <property type="evidence" value="ECO:0007669"/>
    <property type="project" value="UniProtKB-SubCell"/>
</dbReference>
<organism evidence="6 7">
    <name type="scientific">Eutypa lata (strain UCR-EL1)</name>
    <name type="common">Grapevine dieback disease fungus</name>
    <name type="synonym">Eutypa armeniacae</name>
    <dbReference type="NCBI Taxonomy" id="1287681"/>
    <lineage>
        <taxon>Eukaryota</taxon>
        <taxon>Fungi</taxon>
        <taxon>Dikarya</taxon>
        <taxon>Ascomycota</taxon>
        <taxon>Pezizomycotina</taxon>
        <taxon>Sordariomycetes</taxon>
        <taxon>Xylariomycetidae</taxon>
        <taxon>Xylariales</taxon>
        <taxon>Diatrypaceae</taxon>
        <taxon>Eutypa</taxon>
    </lineage>
</organism>
<evidence type="ECO:0000313" key="6">
    <source>
        <dbReference type="EMBL" id="EMR67371.1"/>
    </source>
</evidence>
<dbReference type="InterPro" id="IPR045863">
    <property type="entry name" value="CorA_TM1_TM2"/>
</dbReference>
<proteinExistence type="predicted"/>
<dbReference type="OrthoDB" id="2830640at2759"/>
<feature type="transmembrane region" description="Helical" evidence="5">
    <location>
        <begin position="330"/>
        <end position="352"/>
    </location>
</feature>
<dbReference type="EMBL" id="KB706452">
    <property type="protein sequence ID" value="EMR67371.1"/>
    <property type="molecule type" value="Genomic_DNA"/>
</dbReference>